<feature type="compositionally biased region" description="Basic and acidic residues" evidence="2">
    <location>
        <begin position="458"/>
        <end position="473"/>
    </location>
</feature>
<feature type="region of interest" description="Disordered" evidence="2">
    <location>
        <begin position="283"/>
        <end position="356"/>
    </location>
</feature>
<evidence type="ECO:0000256" key="2">
    <source>
        <dbReference type="SAM" id="MobiDB-lite"/>
    </source>
</evidence>
<feature type="compositionally biased region" description="Low complexity" evidence="2">
    <location>
        <begin position="313"/>
        <end position="326"/>
    </location>
</feature>
<comment type="caution">
    <text evidence="3">The sequence shown here is derived from an EMBL/GenBank/DDBJ whole genome shotgun (WGS) entry which is preliminary data.</text>
</comment>
<keyword evidence="4" id="KW-1185">Reference proteome</keyword>
<reference evidence="3" key="1">
    <citation type="journal article" date="2023" name="Mol. Phylogenet. Evol.">
        <title>Genome-scale phylogeny and comparative genomics of the fungal order Sordariales.</title>
        <authorList>
            <person name="Hensen N."/>
            <person name="Bonometti L."/>
            <person name="Westerberg I."/>
            <person name="Brannstrom I.O."/>
            <person name="Guillou S."/>
            <person name="Cros-Aarteil S."/>
            <person name="Calhoun S."/>
            <person name="Haridas S."/>
            <person name="Kuo A."/>
            <person name="Mondo S."/>
            <person name="Pangilinan J."/>
            <person name="Riley R."/>
            <person name="LaButti K."/>
            <person name="Andreopoulos B."/>
            <person name="Lipzen A."/>
            <person name="Chen C."/>
            <person name="Yan M."/>
            <person name="Daum C."/>
            <person name="Ng V."/>
            <person name="Clum A."/>
            <person name="Steindorff A."/>
            <person name="Ohm R.A."/>
            <person name="Martin F."/>
            <person name="Silar P."/>
            <person name="Natvig D.O."/>
            <person name="Lalanne C."/>
            <person name="Gautier V."/>
            <person name="Ament-Velasquez S.L."/>
            <person name="Kruys A."/>
            <person name="Hutchinson M.I."/>
            <person name="Powell A.J."/>
            <person name="Barry K."/>
            <person name="Miller A.N."/>
            <person name="Grigoriev I.V."/>
            <person name="Debuchy R."/>
            <person name="Gladieux P."/>
            <person name="Hiltunen Thoren M."/>
            <person name="Johannesson H."/>
        </authorList>
    </citation>
    <scope>NUCLEOTIDE SEQUENCE</scope>
    <source>
        <strain evidence="3">CBS 314.62</strain>
    </source>
</reference>
<feature type="compositionally biased region" description="Acidic residues" evidence="2">
    <location>
        <begin position="503"/>
        <end position="513"/>
    </location>
</feature>
<feature type="compositionally biased region" description="Basic and acidic residues" evidence="2">
    <location>
        <begin position="491"/>
        <end position="502"/>
    </location>
</feature>
<name>A0AAE1CIG8_9PEZI</name>
<protein>
    <recommendedName>
        <fullName evidence="5">Zn(2)-C6 fungal-type domain-containing protein</fullName>
    </recommendedName>
</protein>
<dbReference type="Proteomes" id="UP001270362">
    <property type="component" value="Unassembled WGS sequence"/>
</dbReference>
<feature type="compositionally biased region" description="Polar residues" evidence="2">
    <location>
        <begin position="237"/>
        <end position="263"/>
    </location>
</feature>
<dbReference type="CDD" id="cd00067">
    <property type="entry name" value="GAL4"/>
    <property type="match status" value="1"/>
</dbReference>
<dbReference type="GO" id="GO:0000981">
    <property type="term" value="F:DNA-binding transcription factor activity, RNA polymerase II-specific"/>
    <property type="evidence" value="ECO:0007669"/>
    <property type="project" value="InterPro"/>
</dbReference>
<feature type="region of interest" description="Disordered" evidence="2">
    <location>
        <begin position="428"/>
        <end position="539"/>
    </location>
</feature>
<dbReference type="AlphaFoldDB" id="A0AAE1CIG8"/>
<gene>
    <name evidence="3" type="ORF">B0T22DRAFT_111829</name>
</gene>
<dbReference type="GO" id="GO:0008270">
    <property type="term" value="F:zinc ion binding"/>
    <property type="evidence" value="ECO:0007669"/>
    <property type="project" value="InterPro"/>
</dbReference>
<proteinExistence type="predicted"/>
<feature type="compositionally biased region" description="Polar residues" evidence="2">
    <location>
        <begin position="327"/>
        <end position="336"/>
    </location>
</feature>
<evidence type="ECO:0000313" key="3">
    <source>
        <dbReference type="EMBL" id="KAK3695575.1"/>
    </source>
</evidence>
<feature type="compositionally biased region" description="Low complexity" evidence="2">
    <location>
        <begin position="527"/>
        <end position="539"/>
    </location>
</feature>
<evidence type="ECO:0000256" key="1">
    <source>
        <dbReference type="ARBA" id="ARBA00023242"/>
    </source>
</evidence>
<feature type="region of interest" description="Disordered" evidence="2">
    <location>
        <begin position="233"/>
        <end position="266"/>
    </location>
</feature>
<feature type="compositionally biased region" description="Polar residues" evidence="2">
    <location>
        <begin position="291"/>
        <end position="301"/>
    </location>
</feature>
<reference evidence="3" key="2">
    <citation type="submission" date="2023-06" db="EMBL/GenBank/DDBJ databases">
        <authorList>
            <consortium name="Lawrence Berkeley National Laboratory"/>
            <person name="Haridas S."/>
            <person name="Hensen N."/>
            <person name="Bonometti L."/>
            <person name="Westerberg I."/>
            <person name="Brannstrom I.O."/>
            <person name="Guillou S."/>
            <person name="Cros-Aarteil S."/>
            <person name="Calhoun S."/>
            <person name="Kuo A."/>
            <person name="Mondo S."/>
            <person name="Pangilinan J."/>
            <person name="Riley R."/>
            <person name="Labutti K."/>
            <person name="Andreopoulos B."/>
            <person name="Lipzen A."/>
            <person name="Chen C."/>
            <person name="Yanf M."/>
            <person name="Daum C."/>
            <person name="Ng V."/>
            <person name="Clum A."/>
            <person name="Steindorff A."/>
            <person name="Ohm R."/>
            <person name="Martin F."/>
            <person name="Silar P."/>
            <person name="Natvig D."/>
            <person name="Lalanne C."/>
            <person name="Gautier V."/>
            <person name="Ament-Velasquez S.L."/>
            <person name="Kruys A."/>
            <person name="Hutchinson M.I."/>
            <person name="Powell A.J."/>
            <person name="Barry K."/>
            <person name="Miller A.N."/>
            <person name="Grigoriev I.V."/>
            <person name="Debuchy R."/>
            <person name="Gladieux P."/>
            <person name="Thoren M.H."/>
            <person name="Johannesson H."/>
        </authorList>
    </citation>
    <scope>NUCLEOTIDE SEQUENCE</scope>
    <source>
        <strain evidence="3">CBS 314.62</strain>
    </source>
</reference>
<feature type="compositionally biased region" description="Acidic residues" evidence="2">
    <location>
        <begin position="437"/>
        <end position="449"/>
    </location>
</feature>
<dbReference type="InterPro" id="IPR001138">
    <property type="entry name" value="Zn2Cys6_DnaBD"/>
</dbReference>
<feature type="region of interest" description="Disordered" evidence="2">
    <location>
        <begin position="1"/>
        <end position="35"/>
    </location>
</feature>
<keyword evidence="1" id="KW-0539">Nucleus</keyword>
<evidence type="ECO:0008006" key="5">
    <source>
        <dbReference type="Google" id="ProtNLM"/>
    </source>
</evidence>
<organism evidence="3 4">
    <name type="scientific">Podospora appendiculata</name>
    <dbReference type="NCBI Taxonomy" id="314037"/>
    <lineage>
        <taxon>Eukaryota</taxon>
        <taxon>Fungi</taxon>
        <taxon>Dikarya</taxon>
        <taxon>Ascomycota</taxon>
        <taxon>Pezizomycotina</taxon>
        <taxon>Sordariomycetes</taxon>
        <taxon>Sordariomycetidae</taxon>
        <taxon>Sordariales</taxon>
        <taxon>Podosporaceae</taxon>
        <taxon>Podospora</taxon>
    </lineage>
</organism>
<evidence type="ECO:0000313" key="4">
    <source>
        <dbReference type="Proteomes" id="UP001270362"/>
    </source>
</evidence>
<accession>A0AAE1CIG8</accession>
<dbReference type="EMBL" id="JAULSO010000001">
    <property type="protein sequence ID" value="KAK3695575.1"/>
    <property type="molecule type" value="Genomic_DNA"/>
</dbReference>
<sequence length="539" mass="59180">MMAGENPPEGHKRKRDGDDNNNSDRIPQPPPPLSGNGALINYLSKANTVKLPLIQGDCEAFTEVLALMNDYEGVLSRHESLAANLGAKLTAPRLLRAMEGLFEGVITVSPQSPFKDSLASSWYTPSWLEIVGFAASNPNDFVLTTTADGRRICQFFMKNVRVEISEDDWRLIVSGALDRFRMVPPHPLEEDEVAELATLEIVEQRLQTLIKKADEVARKARQLNYHLSGRKAVITARRSSPQSQGPGFQTINQPKPRSASSNPGYDLHADLLQQFHAPTPQPAALVLSRPPSITSVPTPTELSRPRPSPATISTSQQQAHALAQSSRPSPTHTLDSPISRDGVPRPGSAEDASSAHRALIQARIDKLARGNQINPPCDRCRRLKTACIKHLTACQGCTRKHAKCSWKGVTDAEIITLRRELVYAGGAGTSARAGGESYDERDERDDSGDTADANDGARVLREISNRHPIHTERNSTLGNASGPESRFPPNSDRENSERRAMGDEGDQDMDMDSDTAMMRDRWKGRRTSSSTSVQEQQQQ</sequence>